<dbReference type="PANTHER" id="PTHR41807">
    <property type="entry name" value="GLUTATHIONE TRANSFERASE 3"/>
    <property type="match status" value="1"/>
</dbReference>
<feature type="region of interest" description="Disordered" evidence="1">
    <location>
        <begin position="62"/>
        <end position="98"/>
    </location>
</feature>
<dbReference type="GO" id="GO:0016020">
    <property type="term" value="C:membrane"/>
    <property type="evidence" value="ECO:0007669"/>
    <property type="project" value="TreeGrafter"/>
</dbReference>
<dbReference type="EMBL" id="CP002497">
    <property type="protein sequence ID" value="AET37589.1"/>
    <property type="molecule type" value="Genomic_DNA"/>
</dbReference>
<dbReference type="GeneID" id="11472615"/>
<reference evidence="4" key="1">
    <citation type="journal article" date="2012" name="G3 (Bethesda)">
        <title>Pichia sorbitophila, an interspecies yeast hybrid reveals early steps of genome resolution following polyploidization.</title>
        <authorList>
            <person name="Leh Louis V."/>
            <person name="Despons L."/>
            <person name="Friedrich A."/>
            <person name="Martin T."/>
            <person name="Durrens P."/>
            <person name="Casaregola S."/>
            <person name="Neuveglise C."/>
            <person name="Fairhead C."/>
            <person name="Marck C."/>
            <person name="Cruz J.A."/>
            <person name="Straub M.L."/>
            <person name="Kugler V."/>
            <person name="Sacerdot C."/>
            <person name="Uzunov Z."/>
            <person name="Thierry A."/>
            <person name="Weiss S."/>
            <person name="Bleykasten C."/>
            <person name="De Montigny J."/>
            <person name="Jacques N."/>
            <person name="Jung P."/>
            <person name="Lemaire M."/>
            <person name="Mallet S."/>
            <person name="Morel G."/>
            <person name="Richard G.F."/>
            <person name="Sarkar A."/>
            <person name="Savel G."/>
            <person name="Schacherer J."/>
            <person name="Seret M.L."/>
            <person name="Talla E."/>
            <person name="Samson G."/>
            <person name="Jubin C."/>
            <person name="Poulain J."/>
            <person name="Vacherie B."/>
            <person name="Barbe V."/>
            <person name="Pelletier E."/>
            <person name="Sherman D.J."/>
            <person name="Westhof E."/>
            <person name="Weissenbach J."/>
            <person name="Baret P.V."/>
            <person name="Wincker P."/>
            <person name="Gaillardin C."/>
            <person name="Dujon B."/>
            <person name="Souciet J.L."/>
        </authorList>
    </citation>
    <scope>NUCLEOTIDE SEQUENCE [LARGE SCALE GENOMIC DNA]</scope>
    <source>
        <strain evidence="4">CBS 270.75 / DBVPG 7215 / KCTC 17166 / NRRL Y-17582</strain>
    </source>
</reference>
<protein>
    <submittedName>
        <fullName evidence="3">Uncharacterized protein</fullName>
    </submittedName>
</protein>
<dbReference type="OMA" id="YVNFIRY"/>
<dbReference type="OrthoDB" id="4034134at2759"/>
<dbReference type="FunCoup" id="G8JNC5">
    <property type="interactions" value="43"/>
</dbReference>
<dbReference type="PANTHER" id="PTHR41807:SF1">
    <property type="entry name" value="GLUTATHIONE TRANSFERASE 3"/>
    <property type="match status" value="1"/>
</dbReference>
<name>G8JNC5_ERECY</name>
<proteinExistence type="predicted"/>
<evidence type="ECO:0000313" key="4">
    <source>
        <dbReference type="Proteomes" id="UP000006790"/>
    </source>
</evidence>
<evidence type="ECO:0000256" key="2">
    <source>
        <dbReference type="SAM" id="Phobius"/>
    </source>
</evidence>
<dbReference type="STRING" id="931890.G8JNC5"/>
<dbReference type="RefSeq" id="XP_003644406.1">
    <property type="nucleotide sequence ID" value="XM_003644358.1"/>
</dbReference>
<dbReference type="eggNOG" id="ENOG502S2H3">
    <property type="taxonomic scope" value="Eukaryota"/>
</dbReference>
<dbReference type="Proteomes" id="UP000006790">
    <property type="component" value="Chromosome 1"/>
</dbReference>
<organism evidence="3 4">
    <name type="scientific">Eremothecium cymbalariae (strain CBS 270.75 / DBVPG 7215 / KCTC 17166 / NRRL Y-17582)</name>
    <name type="common">Yeast</name>
    <dbReference type="NCBI Taxonomy" id="931890"/>
    <lineage>
        <taxon>Eukaryota</taxon>
        <taxon>Fungi</taxon>
        <taxon>Dikarya</taxon>
        <taxon>Ascomycota</taxon>
        <taxon>Saccharomycotina</taxon>
        <taxon>Saccharomycetes</taxon>
        <taxon>Saccharomycetales</taxon>
        <taxon>Saccharomycetaceae</taxon>
        <taxon>Eremothecium</taxon>
    </lineage>
</organism>
<dbReference type="InParanoid" id="G8JNC5"/>
<feature type="transmembrane region" description="Helical" evidence="2">
    <location>
        <begin position="155"/>
        <end position="174"/>
    </location>
</feature>
<feature type="compositionally biased region" description="Basic and acidic residues" evidence="1">
    <location>
        <begin position="62"/>
        <end position="72"/>
    </location>
</feature>
<sequence length="307" mass="34670">MSGSLQNLKKFELVLLAEKLKLKFSAKLNKPALVELIEKHLKGLKKPLNYLEYPELGEYYEGTEKESQKKDSSSSSSSSSSPSSSSSSSLSKDGGKKEDGGGLFPTQWFSKLHFANIRPGNSQFSFKFHEFLSDVQGNVAEANEAIQDMLSTIPAIDAIFFAVEVYFYIIKPFFFFDLKDRPHYFSTTLSRSQFASLVLFWVTVSFALPALIGYYINFIRYDLPSVEIDPLIFHVAKSLIAIVIGYHWKPSFINEATYVVKDTFGAAKFSEIFKHGLSFAHLQWVINLQQWPLIFGVTGVILCLYVL</sequence>
<dbReference type="KEGG" id="erc:Ecym_1356"/>
<keyword evidence="2" id="KW-0812">Transmembrane</keyword>
<feature type="transmembrane region" description="Helical" evidence="2">
    <location>
        <begin position="288"/>
        <end position="306"/>
    </location>
</feature>
<gene>
    <name evidence="3" type="ordered locus">Ecym_1356</name>
</gene>
<evidence type="ECO:0000256" key="1">
    <source>
        <dbReference type="SAM" id="MobiDB-lite"/>
    </source>
</evidence>
<dbReference type="InterPro" id="IPR038872">
    <property type="entry name" value="Put_GTT3"/>
</dbReference>
<keyword evidence="2" id="KW-0472">Membrane</keyword>
<dbReference type="AlphaFoldDB" id="G8JNC5"/>
<feature type="compositionally biased region" description="Low complexity" evidence="1">
    <location>
        <begin position="73"/>
        <end position="92"/>
    </location>
</feature>
<keyword evidence="2" id="KW-1133">Transmembrane helix</keyword>
<evidence type="ECO:0000313" key="3">
    <source>
        <dbReference type="EMBL" id="AET37589.1"/>
    </source>
</evidence>
<keyword evidence="4" id="KW-1185">Reference proteome</keyword>
<dbReference type="HOGENOM" id="CLU_052849_0_0_1"/>
<accession>G8JNC5</accession>
<feature type="transmembrane region" description="Helical" evidence="2">
    <location>
        <begin position="194"/>
        <end position="216"/>
    </location>
</feature>